<proteinExistence type="predicted"/>
<dbReference type="InterPro" id="IPR006860">
    <property type="entry name" value="FecR"/>
</dbReference>
<gene>
    <name evidence="4" type="ORF">PRABACTJOHN_04161</name>
</gene>
<dbReference type="Gene3D" id="3.55.50.30">
    <property type="match status" value="1"/>
</dbReference>
<dbReference type="PANTHER" id="PTHR30273">
    <property type="entry name" value="PERIPLASMIC SIGNAL SENSOR AND SIGMA FACTOR ACTIVATOR FECR-RELATED"/>
    <property type="match status" value="1"/>
</dbReference>
<evidence type="ECO:0000259" key="2">
    <source>
        <dbReference type="Pfam" id="PF04773"/>
    </source>
</evidence>
<comment type="caution">
    <text evidence="4">The sequence shown here is derived from an EMBL/GenBank/DDBJ whole genome shotgun (WGS) entry which is preliminary data.</text>
</comment>
<dbReference type="Gene3D" id="2.60.120.1440">
    <property type="match status" value="1"/>
</dbReference>
<protein>
    <recommendedName>
        <fullName evidence="6">Sigma factor regulatory protein, FecR/PupR family</fullName>
    </recommendedName>
</protein>
<dbReference type="InterPro" id="IPR032508">
    <property type="entry name" value="FecR_C"/>
</dbReference>
<dbReference type="Pfam" id="PF16344">
    <property type="entry name" value="FecR_C"/>
    <property type="match status" value="1"/>
</dbReference>
<dbReference type="GO" id="GO:0016989">
    <property type="term" value="F:sigma factor antagonist activity"/>
    <property type="evidence" value="ECO:0007669"/>
    <property type="project" value="TreeGrafter"/>
</dbReference>
<dbReference type="HOGENOM" id="CLU_050192_1_1_10"/>
<keyword evidence="1" id="KW-1133">Transmembrane helix</keyword>
<sequence>MLTRKMDKDYITYSADQLLNDDFFIQSELHPTEKSRAFWSNLQIKSAALSQEIENARLFLRTIKIDRNCSSLAAKDEHALWQRIELKNKETERKAKRQQFIRLAISTAASLLLLSAIGWYATLRPKDAETDYLAIIQANPAPDSTNEKVQLVLSNNEKLTIDGTETQLEYKKEGKVNINSEQVDLCPKGNPEQAQEFNQLIVPVGRRSSITFADGTRLWVNSGSKVVYPVKFAKEKREIFVEGEIYLHVSRDEQKPFIVKTHRMDIKVLGTQFNVTAYENEANMQVVLVSGKVEVNLDKCKNILAPNQMFSYDSKIHKGKITTVDTDDYVAWKDGYYQFHQQPLKEIVKKLSRYYGVRIYCKEPADKLSCSGKLDLKESLDEMMKALKEAAPIQVENKYESIEIKVKH</sequence>
<feature type="transmembrane region" description="Helical" evidence="1">
    <location>
        <begin position="100"/>
        <end position="121"/>
    </location>
</feature>
<dbReference type="EMBL" id="ABYH01000412">
    <property type="protein sequence ID" value="EEC94476.1"/>
    <property type="molecule type" value="Genomic_DNA"/>
</dbReference>
<dbReference type="AlphaFoldDB" id="B7BGG3"/>
<dbReference type="FunFam" id="2.60.120.1440:FF:000001">
    <property type="entry name" value="Putative anti-sigma factor"/>
    <property type="match status" value="1"/>
</dbReference>
<dbReference type="STRING" id="537006.PRABACTJOHN_04161"/>
<feature type="domain" description="Protein FecR C-terminal" evidence="3">
    <location>
        <begin position="337"/>
        <end position="402"/>
    </location>
</feature>
<evidence type="ECO:0008006" key="6">
    <source>
        <dbReference type="Google" id="ProtNLM"/>
    </source>
</evidence>
<dbReference type="Pfam" id="PF04773">
    <property type="entry name" value="FecR"/>
    <property type="match status" value="1"/>
</dbReference>
<evidence type="ECO:0000313" key="4">
    <source>
        <dbReference type="EMBL" id="EEC94476.1"/>
    </source>
</evidence>
<dbReference type="PANTHER" id="PTHR30273:SF2">
    <property type="entry name" value="PROTEIN FECR"/>
    <property type="match status" value="1"/>
</dbReference>
<evidence type="ECO:0000259" key="3">
    <source>
        <dbReference type="Pfam" id="PF16344"/>
    </source>
</evidence>
<dbReference type="Proteomes" id="UP000005510">
    <property type="component" value="Unassembled WGS sequence"/>
</dbReference>
<organism evidence="4 5">
    <name type="scientific">Parabacteroides johnsonii DSM 18315</name>
    <dbReference type="NCBI Taxonomy" id="537006"/>
    <lineage>
        <taxon>Bacteria</taxon>
        <taxon>Pseudomonadati</taxon>
        <taxon>Bacteroidota</taxon>
        <taxon>Bacteroidia</taxon>
        <taxon>Bacteroidales</taxon>
        <taxon>Tannerellaceae</taxon>
        <taxon>Parabacteroides</taxon>
    </lineage>
</organism>
<name>B7BGG3_9BACT</name>
<reference evidence="4 5" key="1">
    <citation type="submission" date="2008-10" db="EMBL/GenBank/DDBJ databases">
        <title>Draft genome sequence of Parabacteroides johnsonii (DSM 18315).</title>
        <authorList>
            <person name="Sudarsanam P."/>
            <person name="Ley R."/>
            <person name="Guruge J."/>
            <person name="Turnbaugh P.J."/>
            <person name="Mahowald M."/>
            <person name="Liep D."/>
            <person name="Gordon J."/>
        </authorList>
    </citation>
    <scope>NUCLEOTIDE SEQUENCE [LARGE SCALE GENOMIC DNA]</scope>
    <source>
        <strain evidence="4 5">DSM 18315</strain>
    </source>
</reference>
<feature type="domain" description="FecR protein" evidence="2">
    <location>
        <begin position="203"/>
        <end position="294"/>
    </location>
</feature>
<keyword evidence="1" id="KW-0472">Membrane</keyword>
<evidence type="ECO:0000313" key="5">
    <source>
        <dbReference type="Proteomes" id="UP000005510"/>
    </source>
</evidence>
<keyword evidence="1" id="KW-0812">Transmembrane</keyword>
<accession>B7BGG3</accession>
<evidence type="ECO:0000256" key="1">
    <source>
        <dbReference type="SAM" id="Phobius"/>
    </source>
</evidence>
<dbReference type="InterPro" id="IPR012373">
    <property type="entry name" value="Ferrdict_sens_TM"/>
</dbReference>
<reference evidence="4 5" key="2">
    <citation type="submission" date="2008-10" db="EMBL/GenBank/DDBJ databases">
        <authorList>
            <person name="Fulton L."/>
            <person name="Clifton S."/>
            <person name="Fulton B."/>
            <person name="Xu J."/>
            <person name="Minx P."/>
            <person name="Pepin K.H."/>
            <person name="Johnson M."/>
            <person name="Bhonagiri V."/>
            <person name="Nash W.E."/>
            <person name="Mardis E.R."/>
            <person name="Wilson R.K."/>
        </authorList>
    </citation>
    <scope>NUCLEOTIDE SEQUENCE [LARGE SCALE GENOMIC DNA]</scope>
    <source>
        <strain evidence="4 5">DSM 18315</strain>
    </source>
</reference>